<dbReference type="AlphaFoldDB" id="A0A2K8N2Y3"/>
<proteinExistence type="predicted"/>
<dbReference type="NCBIfam" id="TIGR04416">
    <property type="entry name" value="group_II_RT_mat"/>
    <property type="match status" value="1"/>
</dbReference>
<reference evidence="4" key="1">
    <citation type="submission" date="2017-11" db="EMBL/GenBank/DDBJ databases">
        <title>Complete Genome Sequence of Kyrpidia sp. Strain EA-1, a thermophilic, hydrogen-oxidizing Bacterium, isolated from the Azores.</title>
        <authorList>
            <person name="Reiner J.E."/>
            <person name="Lapp C.J."/>
            <person name="Bunk B."/>
            <person name="Gescher J."/>
        </authorList>
    </citation>
    <scope>NUCLEOTIDE SEQUENCE [LARGE SCALE GENOMIC DNA]</scope>
    <source>
        <strain evidence="4">EA-1</strain>
    </source>
</reference>
<keyword evidence="3" id="KW-0808">Transferase</keyword>
<evidence type="ECO:0000259" key="1">
    <source>
        <dbReference type="PROSITE" id="PS50878"/>
    </source>
</evidence>
<dbReference type="InterPro" id="IPR000477">
    <property type="entry name" value="RT_dom"/>
</dbReference>
<dbReference type="Proteomes" id="UP000231932">
    <property type="component" value="Chromosome"/>
</dbReference>
<dbReference type="KEGG" id="kyr:CVV65_01605"/>
<feature type="domain" description="Reverse transcriptase" evidence="1">
    <location>
        <begin position="74"/>
        <end position="310"/>
    </location>
</feature>
<dbReference type="InterPro" id="IPR051083">
    <property type="entry name" value="GrpII_Intron_Splice-Mob/Def"/>
</dbReference>
<gene>
    <name evidence="3" type="primary">ltrA</name>
    <name evidence="2" type="ORF">CVV65_01605</name>
    <name evidence="3" type="ORF">CVV65_01890</name>
</gene>
<organism evidence="3 4">
    <name type="scientific">Kyrpidia spormannii</name>
    <dbReference type="NCBI Taxonomy" id="2055160"/>
    <lineage>
        <taxon>Bacteria</taxon>
        <taxon>Bacillati</taxon>
        <taxon>Bacillota</taxon>
        <taxon>Bacilli</taxon>
        <taxon>Bacillales</taxon>
        <taxon>Alicyclobacillaceae</taxon>
        <taxon>Kyrpidia</taxon>
    </lineage>
</organism>
<dbReference type="InterPro" id="IPR043128">
    <property type="entry name" value="Rev_trsase/Diguanyl_cyclase"/>
</dbReference>
<evidence type="ECO:0000313" key="2">
    <source>
        <dbReference type="EMBL" id="ATY83826.1"/>
    </source>
</evidence>
<evidence type="ECO:0000313" key="4">
    <source>
        <dbReference type="Proteomes" id="UP000231932"/>
    </source>
</evidence>
<keyword evidence="4" id="KW-1185">Reference proteome</keyword>
<keyword evidence="3" id="KW-0695">RNA-directed DNA polymerase</keyword>
<dbReference type="InterPro" id="IPR043502">
    <property type="entry name" value="DNA/RNA_pol_sf"/>
</dbReference>
<dbReference type="InterPro" id="IPR030931">
    <property type="entry name" value="Group_II_RT_mat"/>
</dbReference>
<dbReference type="SUPFAM" id="SSF56672">
    <property type="entry name" value="DNA/RNA polymerases"/>
    <property type="match status" value="1"/>
</dbReference>
<dbReference type="PANTHER" id="PTHR34047">
    <property type="entry name" value="NUCLEAR INTRON MATURASE 1, MITOCHONDRIAL-RELATED"/>
    <property type="match status" value="1"/>
</dbReference>
<dbReference type="Pfam" id="PF00078">
    <property type="entry name" value="RVT_1"/>
    <property type="match status" value="1"/>
</dbReference>
<reference evidence="3" key="2">
    <citation type="journal article" date="2018" name="Genome Announc.">
        <title>Complete Genome Sequence of Kyrpidia sp. Strain EA-1, a Thermophilic Knallgas Bacterium, Isolated from the Azores.</title>
        <authorList>
            <person name="Reiner J.E."/>
            <person name="Lapp C.J."/>
            <person name="Bunk B."/>
            <person name="Sproer C."/>
            <person name="Overmann J."/>
            <person name="Gescher J."/>
        </authorList>
    </citation>
    <scope>NUCLEOTIDE SEQUENCE</scope>
    <source>
        <strain evidence="3">EA-1</strain>
    </source>
</reference>
<accession>A0A2K8N2Y3</accession>
<dbReference type="PANTHER" id="PTHR34047:SF8">
    <property type="entry name" value="PROTEIN YKFC"/>
    <property type="match status" value="1"/>
</dbReference>
<dbReference type="KEGG" id="kyr:CVV65_01890"/>
<dbReference type="GO" id="GO:0003964">
    <property type="term" value="F:RNA-directed DNA polymerase activity"/>
    <property type="evidence" value="ECO:0007669"/>
    <property type="project" value="UniProtKB-KW"/>
</dbReference>
<protein>
    <submittedName>
        <fullName evidence="3">Group II intron reverse transcriptase/maturase</fullName>
    </submittedName>
</protein>
<evidence type="ECO:0000313" key="3">
    <source>
        <dbReference type="EMBL" id="ATY83873.1"/>
    </source>
</evidence>
<name>A0A2K8N2Y3_9BACL</name>
<dbReference type="PROSITE" id="PS50878">
    <property type="entry name" value="RT_POL"/>
    <property type="match status" value="1"/>
</dbReference>
<dbReference type="CDD" id="cd01651">
    <property type="entry name" value="RT_G2_intron"/>
    <property type="match status" value="1"/>
</dbReference>
<dbReference type="EMBL" id="CP024955">
    <property type="protein sequence ID" value="ATY83826.1"/>
    <property type="molecule type" value="Genomic_DNA"/>
</dbReference>
<dbReference type="Gene3D" id="3.30.70.270">
    <property type="match status" value="1"/>
</dbReference>
<sequence length="509" mass="58452">MLIGKPPLRNTAKMVLLARRRSNLKWHNLYGRLLSYQRLYEAWLKVKANRGAGGVDGISLSAFESKLEENLQELLRDLKAKTYKPMPVLRRYIPKRNGKKRPLGLPSIRDKVVQQAVVDILQPLYETEFHPASVGFRPGKGAFNAFGRIIHLMEQGYVWVYDADIKGYFDCIDHRILLEVMKRRIADRSILDLIWQWLKAGVMENGVRSFSKAGTPQGGVISPLLANVYLNELDWELSKAGVQFVRYADDFLVFAKNEEGVKHGENIVRTVMKRLKLELSVEKTKTLHLMEERTSDGRIIPELEYLGVAIQGWFRKRDGTWSFGLKCTSEAMKDFRVAVKEKTPKTHTLSLAALVERVNPIIMGKAAYWAQAAKAVQVYKSIRGRCRCATALLGQQTSRLDAYVRQRIRRCRLPQRGGSKTYRRANMLRSIYTHERLIKAGLRYAERIVRDAATGLPLTDDEYLALIRQRREKAAAAKRQRKADDAAYWAKRAAAYQRAQERVRKFESK</sequence>
<dbReference type="EMBL" id="CP024955">
    <property type="protein sequence ID" value="ATY83873.1"/>
    <property type="molecule type" value="Genomic_DNA"/>
</dbReference>
<keyword evidence="3" id="KW-0548">Nucleotidyltransferase</keyword>